<protein>
    <submittedName>
        <fullName evidence="1">Uncharacterized protein</fullName>
    </submittedName>
</protein>
<dbReference type="Proteomes" id="UP001367508">
    <property type="component" value="Unassembled WGS sequence"/>
</dbReference>
<keyword evidence="2" id="KW-1185">Reference proteome</keyword>
<dbReference type="EMBL" id="JAYMYQ010000006">
    <property type="protein sequence ID" value="KAK7323846.1"/>
    <property type="molecule type" value="Genomic_DNA"/>
</dbReference>
<dbReference type="AlphaFoldDB" id="A0AAN9KVL6"/>
<organism evidence="1 2">
    <name type="scientific">Canavalia gladiata</name>
    <name type="common">Sword bean</name>
    <name type="synonym">Dolichos gladiatus</name>
    <dbReference type="NCBI Taxonomy" id="3824"/>
    <lineage>
        <taxon>Eukaryota</taxon>
        <taxon>Viridiplantae</taxon>
        <taxon>Streptophyta</taxon>
        <taxon>Embryophyta</taxon>
        <taxon>Tracheophyta</taxon>
        <taxon>Spermatophyta</taxon>
        <taxon>Magnoliopsida</taxon>
        <taxon>eudicotyledons</taxon>
        <taxon>Gunneridae</taxon>
        <taxon>Pentapetalae</taxon>
        <taxon>rosids</taxon>
        <taxon>fabids</taxon>
        <taxon>Fabales</taxon>
        <taxon>Fabaceae</taxon>
        <taxon>Papilionoideae</taxon>
        <taxon>50 kb inversion clade</taxon>
        <taxon>NPAAA clade</taxon>
        <taxon>indigoferoid/millettioid clade</taxon>
        <taxon>Phaseoleae</taxon>
        <taxon>Canavalia</taxon>
    </lineage>
</organism>
<evidence type="ECO:0000313" key="1">
    <source>
        <dbReference type="EMBL" id="KAK7323846.1"/>
    </source>
</evidence>
<comment type="caution">
    <text evidence="1">The sequence shown here is derived from an EMBL/GenBank/DDBJ whole genome shotgun (WGS) entry which is preliminary data.</text>
</comment>
<gene>
    <name evidence="1" type="ORF">VNO77_27342</name>
</gene>
<name>A0AAN9KVL6_CANGL</name>
<accession>A0AAN9KVL6</accession>
<reference evidence="1 2" key="1">
    <citation type="submission" date="2024-01" db="EMBL/GenBank/DDBJ databases">
        <title>The genomes of 5 underutilized Papilionoideae crops provide insights into root nodulation and disease resistanc.</title>
        <authorList>
            <person name="Jiang F."/>
        </authorList>
    </citation>
    <scope>NUCLEOTIDE SEQUENCE [LARGE SCALE GENOMIC DNA]</scope>
    <source>
        <strain evidence="1">LVBAO_FW01</strain>
        <tissue evidence="1">Leaves</tissue>
    </source>
</reference>
<evidence type="ECO:0000313" key="2">
    <source>
        <dbReference type="Proteomes" id="UP001367508"/>
    </source>
</evidence>
<sequence>MQRSPLLPEVAVDLGLSSYILHTLQPGFLAYRFAFMGRIIGEQGEHTEGSPERVGLGLPAWNLHTLHIPHIHDNYKGSFALHVWKPNHPRSTWCLPLDTLYDYVTEHACPSGTNAGPSLGKIGIVASCIQGFGSSAPDISCKSVAA</sequence>
<proteinExistence type="predicted"/>